<dbReference type="GO" id="GO:0045454">
    <property type="term" value="P:cell redox homeostasis"/>
    <property type="evidence" value="ECO:0007669"/>
    <property type="project" value="TreeGrafter"/>
</dbReference>
<dbReference type="CDD" id="cd03017">
    <property type="entry name" value="PRX_BCP"/>
    <property type="match status" value="1"/>
</dbReference>
<evidence type="ECO:0000256" key="5">
    <source>
        <dbReference type="ARBA" id="ARBA00022862"/>
    </source>
</evidence>
<keyword evidence="5" id="KW-0049">Antioxidant</keyword>
<keyword evidence="16" id="KW-1185">Reference proteome</keyword>
<dbReference type="InterPro" id="IPR050924">
    <property type="entry name" value="Peroxiredoxin_BCP/PrxQ"/>
</dbReference>
<evidence type="ECO:0000256" key="9">
    <source>
        <dbReference type="ARBA" id="ARBA00032824"/>
    </source>
</evidence>
<dbReference type="GO" id="GO:0034599">
    <property type="term" value="P:cellular response to oxidative stress"/>
    <property type="evidence" value="ECO:0007669"/>
    <property type="project" value="TreeGrafter"/>
</dbReference>
<evidence type="ECO:0000256" key="13">
    <source>
        <dbReference type="PIRSR" id="PIRSR000239-1"/>
    </source>
</evidence>
<dbReference type="AlphaFoldDB" id="A0A3S1JL39"/>
<dbReference type="InterPro" id="IPR000866">
    <property type="entry name" value="AhpC/TSA"/>
</dbReference>
<evidence type="ECO:0000313" key="16">
    <source>
        <dbReference type="Proteomes" id="UP000272464"/>
    </source>
</evidence>
<dbReference type="Gene3D" id="3.40.30.10">
    <property type="entry name" value="Glutaredoxin"/>
    <property type="match status" value="1"/>
</dbReference>
<keyword evidence="7" id="KW-1015">Disulfide bond</keyword>
<dbReference type="Proteomes" id="UP000272464">
    <property type="component" value="Unassembled WGS sequence"/>
</dbReference>
<dbReference type="InterPro" id="IPR036249">
    <property type="entry name" value="Thioredoxin-like_sf"/>
</dbReference>
<evidence type="ECO:0000256" key="7">
    <source>
        <dbReference type="ARBA" id="ARBA00023157"/>
    </source>
</evidence>
<sequence length="147" mass="16164">MLSKGTKAPLFRAESTQGLIDLAEYVGTRPIVLIFYPMDDTPGCTKQLCAVRDAEPSYSGFNALVLGVNPGSKESHEKFAAKHGYDFPLVVDTNGEIRSQYEIGKTLGFLTQQRVVIVIDLEGRIAFAEKGLRPTEEIMNVLKRISG</sequence>
<evidence type="ECO:0000256" key="10">
    <source>
        <dbReference type="ARBA" id="ARBA00038489"/>
    </source>
</evidence>
<protein>
    <recommendedName>
        <fullName evidence="3">thioredoxin-dependent peroxiredoxin</fullName>
        <ecNumber evidence="3">1.11.1.24</ecNumber>
    </recommendedName>
    <alternativeName>
        <fullName evidence="11">Bacterioferritin comigratory protein</fullName>
    </alternativeName>
    <alternativeName>
        <fullName evidence="9">Thioredoxin peroxidase</fullName>
    </alternativeName>
</protein>
<evidence type="ECO:0000256" key="8">
    <source>
        <dbReference type="ARBA" id="ARBA00023284"/>
    </source>
</evidence>
<comment type="function">
    <text evidence="1">Thiol-specific peroxidase that catalyzes the reduction of hydrogen peroxide and organic hydroperoxides to water and alcohols, respectively. Plays a role in cell protection against oxidative stress by detoxifying peroxides and as sensor of hydrogen peroxide-mediated signaling events.</text>
</comment>
<feature type="domain" description="Thioredoxin" evidence="14">
    <location>
        <begin position="2"/>
        <end position="147"/>
    </location>
</feature>
<dbReference type="InterPro" id="IPR013766">
    <property type="entry name" value="Thioredoxin_domain"/>
</dbReference>
<dbReference type="SUPFAM" id="SSF52833">
    <property type="entry name" value="Thioredoxin-like"/>
    <property type="match status" value="1"/>
</dbReference>
<organism evidence="15 16">
    <name type="scientific">Paenibacillus zeisoli</name>
    <dbReference type="NCBI Taxonomy" id="2496267"/>
    <lineage>
        <taxon>Bacteria</taxon>
        <taxon>Bacillati</taxon>
        <taxon>Bacillota</taxon>
        <taxon>Bacilli</taxon>
        <taxon>Bacillales</taxon>
        <taxon>Paenibacillaceae</taxon>
        <taxon>Paenibacillus</taxon>
    </lineage>
</organism>
<reference evidence="15 16" key="1">
    <citation type="submission" date="2018-12" db="EMBL/GenBank/DDBJ databases">
        <authorList>
            <person name="Sun L."/>
            <person name="Chen Z."/>
        </authorList>
    </citation>
    <scope>NUCLEOTIDE SEQUENCE [LARGE SCALE GENOMIC DNA]</scope>
    <source>
        <strain evidence="15 16">3-5-3</strain>
    </source>
</reference>
<dbReference type="GO" id="GO:0005737">
    <property type="term" value="C:cytoplasm"/>
    <property type="evidence" value="ECO:0007669"/>
    <property type="project" value="TreeGrafter"/>
</dbReference>
<dbReference type="EMBL" id="RZNX01000013">
    <property type="protein sequence ID" value="RUT27949.1"/>
    <property type="molecule type" value="Genomic_DNA"/>
</dbReference>
<evidence type="ECO:0000256" key="3">
    <source>
        <dbReference type="ARBA" id="ARBA00013017"/>
    </source>
</evidence>
<dbReference type="Pfam" id="PF00578">
    <property type="entry name" value="AhpC-TSA"/>
    <property type="match status" value="1"/>
</dbReference>
<evidence type="ECO:0000256" key="2">
    <source>
        <dbReference type="ARBA" id="ARBA00011245"/>
    </source>
</evidence>
<dbReference type="PANTHER" id="PTHR42801:SF4">
    <property type="entry name" value="AHPC_TSA FAMILY PROTEIN"/>
    <property type="match status" value="1"/>
</dbReference>
<evidence type="ECO:0000256" key="1">
    <source>
        <dbReference type="ARBA" id="ARBA00003330"/>
    </source>
</evidence>
<dbReference type="OrthoDB" id="9812811at2"/>
<comment type="subunit">
    <text evidence="2">Monomer.</text>
</comment>
<gene>
    <name evidence="15" type="ORF">EJP77_19140</name>
</gene>
<evidence type="ECO:0000256" key="12">
    <source>
        <dbReference type="ARBA" id="ARBA00049091"/>
    </source>
</evidence>
<evidence type="ECO:0000259" key="14">
    <source>
        <dbReference type="PROSITE" id="PS51352"/>
    </source>
</evidence>
<dbReference type="GO" id="GO:0008379">
    <property type="term" value="F:thioredoxin peroxidase activity"/>
    <property type="evidence" value="ECO:0007669"/>
    <property type="project" value="TreeGrafter"/>
</dbReference>
<dbReference type="InterPro" id="IPR024706">
    <property type="entry name" value="Peroxiredoxin_AhpC-typ"/>
</dbReference>
<feature type="active site" description="Cysteine sulfenic acid (-SOH) intermediate; for peroxidase activity" evidence="13">
    <location>
        <position position="44"/>
    </location>
</feature>
<name>A0A3S1JL39_9BACL</name>
<evidence type="ECO:0000256" key="4">
    <source>
        <dbReference type="ARBA" id="ARBA00022559"/>
    </source>
</evidence>
<evidence type="ECO:0000256" key="6">
    <source>
        <dbReference type="ARBA" id="ARBA00023002"/>
    </source>
</evidence>
<keyword evidence="8" id="KW-0676">Redox-active center</keyword>
<evidence type="ECO:0000313" key="15">
    <source>
        <dbReference type="EMBL" id="RUT27949.1"/>
    </source>
</evidence>
<evidence type="ECO:0000256" key="11">
    <source>
        <dbReference type="ARBA" id="ARBA00041373"/>
    </source>
</evidence>
<dbReference type="RefSeq" id="WP_127200869.1">
    <property type="nucleotide sequence ID" value="NZ_RZNX01000013.1"/>
</dbReference>
<keyword evidence="4" id="KW-0575">Peroxidase</keyword>
<dbReference type="PANTHER" id="PTHR42801">
    <property type="entry name" value="THIOREDOXIN-DEPENDENT PEROXIDE REDUCTASE"/>
    <property type="match status" value="1"/>
</dbReference>
<dbReference type="PIRSF" id="PIRSF000239">
    <property type="entry name" value="AHPC"/>
    <property type="match status" value="1"/>
</dbReference>
<proteinExistence type="inferred from homology"/>
<comment type="similarity">
    <text evidence="10">Belongs to the peroxiredoxin family. BCP/PrxQ subfamily.</text>
</comment>
<comment type="catalytic activity">
    <reaction evidence="12">
        <text>a hydroperoxide + [thioredoxin]-dithiol = an alcohol + [thioredoxin]-disulfide + H2O</text>
        <dbReference type="Rhea" id="RHEA:62620"/>
        <dbReference type="Rhea" id="RHEA-COMP:10698"/>
        <dbReference type="Rhea" id="RHEA-COMP:10700"/>
        <dbReference type="ChEBI" id="CHEBI:15377"/>
        <dbReference type="ChEBI" id="CHEBI:29950"/>
        <dbReference type="ChEBI" id="CHEBI:30879"/>
        <dbReference type="ChEBI" id="CHEBI:35924"/>
        <dbReference type="ChEBI" id="CHEBI:50058"/>
        <dbReference type="EC" id="1.11.1.24"/>
    </reaction>
</comment>
<accession>A0A3S1JL39</accession>
<dbReference type="PROSITE" id="PS51352">
    <property type="entry name" value="THIOREDOXIN_2"/>
    <property type="match status" value="1"/>
</dbReference>
<dbReference type="EC" id="1.11.1.24" evidence="3"/>
<comment type="caution">
    <text evidence="15">The sequence shown here is derived from an EMBL/GenBank/DDBJ whole genome shotgun (WGS) entry which is preliminary data.</text>
</comment>
<keyword evidence="6" id="KW-0560">Oxidoreductase</keyword>